<organism evidence="1 2">
    <name type="scientific">Myotis myotis</name>
    <name type="common">Greater mouse-eared bat</name>
    <name type="synonym">Vespertilio myotis</name>
    <dbReference type="NCBI Taxonomy" id="51298"/>
    <lineage>
        <taxon>Eukaryota</taxon>
        <taxon>Metazoa</taxon>
        <taxon>Chordata</taxon>
        <taxon>Craniata</taxon>
        <taxon>Vertebrata</taxon>
        <taxon>Euteleostomi</taxon>
        <taxon>Mammalia</taxon>
        <taxon>Eutheria</taxon>
        <taxon>Laurasiatheria</taxon>
        <taxon>Chiroptera</taxon>
        <taxon>Yangochiroptera</taxon>
        <taxon>Vespertilionidae</taxon>
        <taxon>Myotis</taxon>
    </lineage>
</organism>
<evidence type="ECO:0000313" key="2">
    <source>
        <dbReference type="Proteomes" id="UP000527355"/>
    </source>
</evidence>
<protein>
    <submittedName>
        <fullName evidence="1">Uncharacterized protein</fullName>
    </submittedName>
</protein>
<gene>
    <name evidence="1" type="ORF">mMyoMyo1_010145</name>
</gene>
<proteinExistence type="predicted"/>
<dbReference type="AlphaFoldDB" id="A0A7J7RUM7"/>
<keyword evidence="2" id="KW-1185">Reference proteome</keyword>
<sequence length="210" mass="22339">MDRPPPARPTLGTEPTTWAYAPTGNRTVTSWFLGRRSPLHHTSLERFGSDGDLRGLAAMEASFPVLPGTRPYLVGICCHSDFSTGPAGLACCVSPGLAGCNDLMFSMLRKKSRPDGLRGASRARGAVSTHLRTFARVAHSRPRENSRFCHRRGSANGLDLACGPSVRCPSWDDNNGQYRFSLPLAGLAALGGEPLTGDIISPVSPDPAAP</sequence>
<accession>A0A7J7RUM7</accession>
<dbReference type="EMBL" id="JABWUV010000021">
    <property type="protein sequence ID" value="KAF6279886.1"/>
    <property type="molecule type" value="Genomic_DNA"/>
</dbReference>
<dbReference type="Proteomes" id="UP000527355">
    <property type="component" value="Unassembled WGS sequence"/>
</dbReference>
<evidence type="ECO:0000313" key="1">
    <source>
        <dbReference type="EMBL" id="KAF6279886.1"/>
    </source>
</evidence>
<reference evidence="1 2" key="1">
    <citation type="journal article" date="2020" name="Nature">
        <title>Six reference-quality genomes reveal evolution of bat adaptations.</title>
        <authorList>
            <person name="Jebb D."/>
            <person name="Huang Z."/>
            <person name="Pippel M."/>
            <person name="Hughes G.M."/>
            <person name="Lavrichenko K."/>
            <person name="Devanna P."/>
            <person name="Winkler S."/>
            <person name="Jermiin L.S."/>
            <person name="Skirmuntt E.C."/>
            <person name="Katzourakis A."/>
            <person name="Burkitt-Gray L."/>
            <person name="Ray D.A."/>
            <person name="Sullivan K.A.M."/>
            <person name="Roscito J.G."/>
            <person name="Kirilenko B.M."/>
            <person name="Davalos L.M."/>
            <person name="Corthals A.P."/>
            <person name="Power M.L."/>
            <person name="Jones G."/>
            <person name="Ransome R.D."/>
            <person name="Dechmann D.K.N."/>
            <person name="Locatelli A.G."/>
            <person name="Puechmaille S.J."/>
            <person name="Fedrigo O."/>
            <person name="Jarvis E.D."/>
            <person name="Hiller M."/>
            <person name="Vernes S.C."/>
            <person name="Myers E.W."/>
            <person name="Teeling E.C."/>
        </authorList>
    </citation>
    <scope>NUCLEOTIDE SEQUENCE [LARGE SCALE GENOMIC DNA]</scope>
    <source>
        <strain evidence="1">MMyoMyo1</strain>
        <tissue evidence="1">Flight muscle</tissue>
    </source>
</reference>
<comment type="caution">
    <text evidence="1">The sequence shown here is derived from an EMBL/GenBank/DDBJ whole genome shotgun (WGS) entry which is preliminary data.</text>
</comment>
<name>A0A7J7RUM7_MYOMY</name>